<dbReference type="Proteomes" id="UP001589718">
    <property type="component" value="Unassembled WGS sequence"/>
</dbReference>
<evidence type="ECO:0000256" key="1">
    <source>
        <dbReference type="SAM" id="MobiDB-lite"/>
    </source>
</evidence>
<evidence type="ECO:0000313" key="3">
    <source>
        <dbReference type="Proteomes" id="UP001589718"/>
    </source>
</evidence>
<dbReference type="RefSeq" id="WP_345227637.1">
    <property type="nucleotide sequence ID" value="NZ_BAAAXE010000014.1"/>
</dbReference>
<proteinExistence type="predicted"/>
<reference evidence="2 3" key="1">
    <citation type="submission" date="2024-09" db="EMBL/GenBank/DDBJ databases">
        <authorList>
            <person name="Sun Q."/>
            <person name="Mori K."/>
        </authorList>
    </citation>
    <scope>NUCLEOTIDE SEQUENCE [LARGE SCALE GENOMIC DNA]</scope>
    <source>
        <strain evidence="2 3">JCM 4362</strain>
    </source>
</reference>
<comment type="caution">
    <text evidence="2">The sequence shown here is derived from an EMBL/GenBank/DDBJ whole genome shotgun (WGS) entry which is preliminary data.</text>
</comment>
<dbReference type="EMBL" id="JBHMCR010000005">
    <property type="protein sequence ID" value="MFB9520291.1"/>
    <property type="molecule type" value="Genomic_DNA"/>
</dbReference>
<name>A0ABV5PCQ0_STRCM</name>
<protein>
    <submittedName>
        <fullName evidence="2">Uncharacterized protein</fullName>
    </submittedName>
</protein>
<feature type="region of interest" description="Disordered" evidence="1">
    <location>
        <begin position="1"/>
        <end position="33"/>
    </location>
</feature>
<accession>A0ABV5PCQ0</accession>
<keyword evidence="3" id="KW-1185">Reference proteome</keyword>
<sequence length="97" mass="9885">MTSAPVQPPFRDRDRPALGRGVSTLIPSGPGTAVDSAADRARAALAGVRTVPVHVGVLEAAVVLLEERARISDDATERAAAAATVAKLREAMDAAAS</sequence>
<organism evidence="2 3">
    <name type="scientific">Streptomyces cremeus</name>
    <dbReference type="NCBI Taxonomy" id="66881"/>
    <lineage>
        <taxon>Bacteria</taxon>
        <taxon>Bacillati</taxon>
        <taxon>Actinomycetota</taxon>
        <taxon>Actinomycetes</taxon>
        <taxon>Kitasatosporales</taxon>
        <taxon>Streptomycetaceae</taxon>
        <taxon>Streptomyces</taxon>
    </lineage>
</organism>
<evidence type="ECO:0000313" key="2">
    <source>
        <dbReference type="EMBL" id="MFB9520291.1"/>
    </source>
</evidence>
<gene>
    <name evidence="2" type="ORF">ACFFTU_10070</name>
</gene>